<dbReference type="GO" id="GO:0018104">
    <property type="term" value="P:peptidoglycan-protein cross-linking"/>
    <property type="evidence" value="ECO:0007669"/>
    <property type="project" value="TreeGrafter"/>
</dbReference>
<evidence type="ECO:0000259" key="9">
    <source>
        <dbReference type="PROSITE" id="PS52029"/>
    </source>
</evidence>
<feature type="chain" id="PRO_5011714766" evidence="8">
    <location>
        <begin position="23"/>
        <end position="200"/>
    </location>
</feature>
<protein>
    <submittedName>
        <fullName evidence="10">L,D-transpeptidase catalytic domain</fullName>
    </submittedName>
</protein>
<dbReference type="NCBIfam" id="NF004785">
    <property type="entry name" value="PRK06132.1-2"/>
    <property type="match status" value="1"/>
</dbReference>
<feature type="active site" description="Proton donor/acceptor" evidence="7">
    <location>
        <position position="124"/>
    </location>
</feature>
<evidence type="ECO:0000256" key="8">
    <source>
        <dbReference type="SAM" id="SignalP"/>
    </source>
</evidence>
<evidence type="ECO:0000256" key="7">
    <source>
        <dbReference type="PROSITE-ProRule" id="PRU01373"/>
    </source>
</evidence>
<dbReference type="PROSITE" id="PS52029">
    <property type="entry name" value="LD_TPASE"/>
    <property type="match status" value="1"/>
</dbReference>
<dbReference type="SUPFAM" id="SSF141523">
    <property type="entry name" value="L,D-transpeptidase catalytic domain-like"/>
    <property type="match status" value="1"/>
</dbReference>
<comment type="pathway">
    <text evidence="1 7">Cell wall biogenesis; peptidoglycan biosynthesis.</text>
</comment>
<comment type="similarity">
    <text evidence="2">Belongs to the YkuD family.</text>
</comment>
<reference evidence="11" key="1">
    <citation type="submission" date="2016-10" db="EMBL/GenBank/DDBJ databases">
        <authorList>
            <person name="Varghese N."/>
            <person name="Submissions S."/>
        </authorList>
    </citation>
    <scope>NUCLEOTIDE SEQUENCE [LARGE SCALE GENOMIC DNA]</scope>
    <source>
        <strain evidence="11">S6-262</strain>
    </source>
</reference>
<dbReference type="UniPathway" id="UPA00219"/>
<dbReference type="PANTHER" id="PTHR30582:SF2">
    <property type="entry name" value="L,D-TRANSPEPTIDASE YCIB-RELATED"/>
    <property type="match status" value="1"/>
</dbReference>
<keyword evidence="4 7" id="KW-0133">Cell shape</keyword>
<dbReference type="AlphaFoldDB" id="A0A1H7YNR6"/>
<keyword evidence="8" id="KW-0732">Signal</keyword>
<dbReference type="GO" id="GO:0005576">
    <property type="term" value="C:extracellular region"/>
    <property type="evidence" value="ECO:0007669"/>
    <property type="project" value="TreeGrafter"/>
</dbReference>
<name>A0A1H7YNR6_9SPHN</name>
<dbReference type="PANTHER" id="PTHR30582">
    <property type="entry name" value="L,D-TRANSPEPTIDASE"/>
    <property type="match status" value="1"/>
</dbReference>
<proteinExistence type="inferred from homology"/>
<dbReference type="GO" id="GO:0071972">
    <property type="term" value="F:peptidoglycan L,D-transpeptidase activity"/>
    <property type="evidence" value="ECO:0007669"/>
    <property type="project" value="TreeGrafter"/>
</dbReference>
<sequence>MKGFMIATTLLASALAASSVQAADSGALTTEMAATLTPNAYVWRDDVQAGNIRIVVSIADQRAYVYRDSALVAASTVSTGKEGKETPVGVYPILQKNEKHRSNLYNSASMPFMQRLTWDGIAIHAGANPGFPASHGCIRVPTAFAKRLFAITQVGTTVEVTDASVDGSESGEPLVPADVEARAAAETAKANATQLASIER</sequence>
<dbReference type="GO" id="GO:0016740">
    <property type="term" value="F:transferase activity"/>
    <property type="evidence" value="ECO:0007669"/>
    <property type="project" value="UniProtKB-KW"/>
</dbReference>
<evidence type="ECO:0000313" key="11">
    <source>
        <dbReference type="Proteomes" id="UP000199206"/>
    </source>
</evidence>
<keyword evidence="3" id="KW-0808">Transferase</keyword>
<keyword evidence="11" id="KW-1185">Reference proteome</keyword>
<dbReference type="OrthoDB" id="463216at2"/>
<evidence type="ECO:0000256" key="5">
    <source>
        <dbReference type="ARBA" id="ARBA00022984"/>
    </source>
</evidence>
<evidence type="ECO:0000256" key="1">
    <source>
        <dbReference type="ARBA" id="ARBA00004752"/>
    </source>
</evidence>
<dbReference type="GO" id="GO:0071555">
    <property type="term" value="P:cell wall organization"/>
    <property type="evidence" value="ECO:0007669"/>
    <property type="project" value="UniProtKB-UniRule"/>
</dbReference>
<dbReference type="EMBL" id="FOCF01000001">
    <property type="protein sequence ID" value="SEM46947.1"/>
    <property type="molecule type" value="Genomic_DNA"/>
</dbReference>
<dbReference type="InterPro" id="IPR050979">
    <property type="entry name" value="LD-transpeptidase"/>
</dbReference>
<dbReference type="CDD" id="cd16913">
    <property type="entry name" value="YkuD_like"/>
    <property type="match status" value="1"/>
</dbReference>
<dbReference type="Gene3D" id="2.40.440.10">
    <property type="entry name" value="L,D-transpeptidase catalytic domain-like"/>
    <property type="match status" value="1"/>
</dbReference>
<dbReference type="InterPro" id="IPR038063">
    <property type="entry name" value="Transpep_catalytic_dom"/>
</dbReference>
<evidence type="ECO:0000256" key="2">
    <source>
        <dbReference type="ARBA" id="ARBA00005992"/>
    </source>
</evidence>
<feature type="signal peptide" evidence="8">
    <location>
        <begin position="1"/>
        <end position="22"/>
    </location>
</feature>
<feature type="domain" description="L,D-TPase catalytic" evidence="9">
    <location>
        <begin position="52"/>
        <end position="161"/>
    </location>
</feature>
<dbReference type="Pfam" id="PF03734">
    <property type="entry name" value="YkuD"/>
    <property type="match status" value="1"/>
</dbReference>
<dbReference type="Proteomes" id="UP000199206">
    <property type="component" value="Unassembled WGS sequence"/>
</dbReference>
<accession>A0A1H7YNR6</accession>
<gene>
    <name evidence="10" type="ORF">SAMN05192583_0316</name>
</gene>
<evidence type="ECO:0000313" key="10">
    <source>
        <dbReference type="EMBL" id="SEM46947.1"/>
    </source>
</evidence>
<evidence type="ECO:0000256" key="4">
    <source>
        <dbReference type="ARBA" id="ARBA00022960"/>
    </source>
</evidence>
<dbReference type="GO" id="GO:0008360">
    <property type="term" value="P:regulation of cell shape"/>
    <property type="evidence" value="ECO:0007669"/>
    <property type="project" value="UniProtKB-UniRule"/>
</dbReference>
<organism evidence="10 11">
    <name type="scientific">Sphingomonas gellani</name>
    <dbReference type="NCBI Taxonomy" id="1166340"/>
    <lineage>
        <taxon>Bacteria</taxon>
        <taxon>Pseudomonadati</taxon>
        <taxon>Pseudomonadota</taxon>
        <taxon>Alphaproteobacteria</taxon>
        <taxon>Sphingomonadales</taxon>
        <taxon>Sphingomonadaceae</taxon>
        <taxon>Sphingomonas</taxon>
    </lineage>
</organism>
<dbReference type="STRING" id="1166340.SAMN05192583_0316"/>
<feature type="active site" description="Nucleophile" evidence="7">
    <location>
        <position position="137"/>
    </location>
</feature>
<evidence type="ECO:0000256" key="6">
    <source>
        <dbReference type="ARBA" id="ARBA00023316"/>
    </source>
</evidence>
<dbReference type="InterPro" id="IPR005490">
    <property type="entry name" value="LD_TPept_cat_dom"/>
</dbReference>
<dbReference type="RefSeq" id="WP_093663707.1">
    <property type="nucleotide sequence ID" value="NZ_FOCF01000001.1"/>
</dbReference>
<evidence type="ECO:0000256" key="3">
    <source>
        <dbReference type="ARBA" id="ARBA00022679"/>
    </source>
</evidence>
<keyword evidence="6 7" id="KW-0961">Cell wall biogenesis/degradation</keyword>
<keyword evidence="5 7" id="KW-0573">Peptidoglycan synthesis</keyword>